<name>A0ACC5R4F8_9HYPH</name>
<evidence type="ECO:0000313" key="2">
    <source>
        <dbReference type="Proteomes" id="UP000616151"/>
    </source>
</evidence>
<accession>A0ACC5R4F8</accession>
<dbReference type="Proteomes" id="UP000616151">
    <property type="component" value="Unassembled WGS sequence"/>
</dbReference>
<keyword evidence="2" id="KW-1185">Reference proteome</keyword>
<sequence>MDDFRFDEAEVRARAATRLLKDAPEAVARSDDDLNPDLKAIDPLKARRAAAVLVPIVLHEPELTVLLTQRTDHLASHAGQVAFPGGKIEPREDALAAALRETREETGLDQSYIEPIGFLDAYLTRTSFHVVPVVALVKPGFVLAPHEGEVAAVFEVPLRFLMSQENHARHSREWLGKQRYFYAMPYGERYIWGATAGMIMNLYDRLYRAP</sequence>
<comment type="caution">
    <text evidence="1">The sequence shown here is derived from an EMBL/GenBank/DDBJ whole genome shotgun (WGS) entry which is preliminary data.</text>
</comment>
<organism evidence="1 2">
    <name type="scientific">Taklimakanibacter albus</name>
    <dbReference type="NCBI Taxonomy" id="2800327"/>
    <lineage>
        <taxon>Bacteria</taxon>
        <taxon>Pseudomonadati</taxon>
        <taxon>Pseudomonadota</taxon>
        <taxon>Alphaproteobacteria</taxon>
        <taxon>Hyphomicrobiales</taxon>
        <taxon>Aestuariivirgaceae</taxon>
        <taxon>Taklimakanibacter</taxon>
    </lineage>
</organism>
<gene>
    <name evidence="1" type="ORF">JHL16_14185</name>
</gene>
<reference evidence="1" key="1">
    <citation type="submission" date="2021-01" db="EMBL/GenBank/DDBJ databases">
        <authorList>
            <person name="Sun Q."/>
        </authorList>
    </citation>
    <scope>NUCLEOTIDE SEQUENCE</scope>
    <source>
        <strain evidence="1">YIM B02566</strain>
    </source>
</reference>
<protein>
    <submittedName>
        <fullName evidence="1">CoA pyrophosphatase</fullName>
    </submittedName>
</protein>
<dbReference type="EMBL" id="JAENHL010000007">
    <property type="protein sequence ID" value="MBK1867502.1"/>
    <property type="molecule type" value="Genomic_DNA"/>
</dbReference>
<evidence type="ECO:0000313" key="1">
    <source>
        <dbReference type="EMBL" id="MBK1867502.1"/>
    </source>
</evidence>
<proteinExistence type="predicted"/>